<feature type="domain" description="Asteroid" evidence="2">
    <location>
        <begin position="146"/>
        <end position="403"/>
    </location>
</feature>
<comment type="caution">
    <text evidence="3">The sequence shown here is derived from an EMBL/GenBank/DDBJ whole genome shotgun (WGS) entry which is preliminary data.</text>
</comment>
<sequence length="605" mass="69595">MGVRHLKTTLESYATRQSLKDFPLVIDGHALAYHIYYICLSARSTATNAFEAQPTYNELSEFVCVWLDTLFQSEVIIEKIFFDGYLPNSKLKTRLSRLELQTLQLQKYYKLNSIPLSSLDVHVKGNLSLFGGQSVPVKLLSCPPLPFLVSAILEALYRSDRYKKITEVVPWEADLYCANYVKKNGGLVLTGDSDLLIHDLGPDGKVAFFKDMKKLPSDLEVSTLIYHPSIIQNGLGLDEHHGLWSLAFELRKCFTARPSTNIIGRARSLKAVNKFYPEYLDFIGEYTIKVTEISPTDEDTSKLLSTKLQTLDPRISEYLLQFPSFKEISRGLSIIEFANQDQHRIFLPFLLDSPIRTSGWEICNAVRELAYGLVNLILPEQQRITRILEYRRQQGKFGGRELQLPHVTSIPEICSKYCEIYLKLKKKLSCFKNHHFWIAFALYQEKEWSHSHGKESVSEWLTSLMGSFTSGFELNKQCHWEVIHLIAQIDASLYSFRILYQITETLIACEFRGYLPPALLELYQLLQTLPKLNNYYDRNSTINFFKAQLTQISAAINMILENSQASLSKIRSSNRVCESAKTEHYPRRKVQSRITNNPYEILNLE</sequence>
<dbReference type="Pfam" id="PF12813">
    <property type="entry name" value="XPG_I_2"/>
    <property type="match status" value="1"/>
</dbReference>
<accession>A0A0B1PCA9</accession>
<dbReference type="InterPro" id="IPR039436">
    <property type="entry name" value="Asteroid_dom"/>
</dbReference>
<evidence type="ECO:0000256" key="1">
    <source>
        <dbReference type="ARBA" id="ARBA00007398"/>
    </source>
</evidence>
<dbReference type="Proteomes" id="UP000030854">
    <property type="component" value="Unassembled WGS sequence"/>
</dbReference>
<keyword evidence="3" id="KW-0396">Initiation factor</keyword>
<dbReference type="PANTHER" id="PTHR15665:SF1">
    <property type="entry name" value="PROTEIN ASTEROID HOMOLOG 1"/>
    <property type="match status" value="1"/>
</dbReference>
<evidence type="ECO:0000259" key="2">
    <source>
        <dbReference type="Pfam" id="PF12813"/>
    </source>
</evidence>
<dbReference type="GO" id="GO:0003743">
    <property type="term" value="F:translation initiation factor activity"/>
    <property type="evidence" value="ECO:0007669"/>
    <property type="project" value="UniProtKB-KW"/>
</dbReference>
<dbReference type="SUPFAM" id="SSF88723">
    <property type="entry name" value="PIN domain-like"/>
    <property type="match status" value="1"/>
</dbReference>
<evidence type="ECO:0000313" key="3">
    <source>
        <dbReference type="EMBL" id="KHJ36287.1"/>
    </source>
</evidence>
<dbReference type="EMBL" id="JNVN01000083">
    <property type="protein sequence ID" value="KHJ36287.1"/>
    <property type="molecule type" value="Genomic_DNA"/>
</dbReference>
<dbReference type="Gene3D" id="3.40.50.1010">
    <property type="entry name" value="5'-nuclease"/>
    <property type="match status" value="1"/>
</dbReference>
<dbReference type="PANTHER" id="PTHR15665">
    <property type="entry name" value="ASTEROID PROTEIN"/>
    <property type="match status" value="1"/>
</dbReference>
<reference evidence="3 4" key="1">
    <citation type="journal article" date="2014" name="BMC Genomics">
        <title>Adaptive genomic structural variation in the grape powdery mildew pathogen, Erysiphe necator.</title>
        <authorList>
            <person name="Jones L."/>
            <person name="Riaz S."/>
            <person name="Morales-Cruz A."/>
            <person name="Amrine K.C."/>
            <person name="McGuire B."/>
            <person name="Gubler W.D."/>
            <person name="Walker M.A."/>
            <person name="Cantu D."/>
        </authorList>
    </citation>
    <scope>NUCLEOTIDE SEQUENCE [LARGE SCALE GENOMIC DNA]</scope>
    <source>
        <strain evidence="4">c</strain>
    </source>
</reference>
<dbReference type="OMA" id="GEADDWC"/>
<comment type="similarity">
    <text evidence="1">Belongs to the asteroid family.</text>
</comment>
<keyword evidence="3" id="KW-0648">Protein biosynthesis</keyword>
<evidence type="ECO:0000313" key="4">
    <source>
        <dbReference type="Proteomes" id="UP000030854"/>
    </source>
</evidence>
<name>A0A0B1PCA9_UNCNE</name>
<dbReference type="AlphaFoldDB" id="A0A0B1PCA9"/>
<dbReference type="STRING" id="52586.A0A0B1PCA9"/>
<proteinExistence type="inferred from homology"/>
<gene>
    <name evidence="3" type="ORF">EV44_g6032</name>
</gene>
<protein>
    <submittedName>
        <fullName evidence="3">Putative dna replication initiation factor cdc45</fullName>
    </submittedName>
</protein>
<dbReference type="HOGENOM" id="CLU_016461_1_0_1"/>
<keyword evidence="4" id="KW-1185">Reference proteome</keyword>
<organism evidence="3 4">
    <name type="scientific">Uncinula necator</name>
    <name type="common">Grape powdery mildew</name>
    <dbReference type="NCBI Taxonomy" id="52586"/>
    <lineage>
        <taxon>Eukaryota</taxon>
        <taxon>Fungi</taxon>
        <taxon>Dikarya</taxon>
        <taxon>Ascomycota</taxon>
        <taxon>Pezizomycotina</taxon>
        <taxon>Leotiomycetes</taxon>
        <taxon>Erysiphales</taxon>
        <taxon>Erysiphaceae</taxon>
        <taxon>Erysiphe</taxon>
    </lineage>
</organism>
<dbReference type="InterPro" id="IPR026832">
    <property type="entry name" value="Asteroid"/>
</dbReference>
<dbReference type="InterPro" id="IPR029060">
    <property type="entry name" value="PIN-like_dom_sf"/>
</dbReference>